<evidence type="ECO:0000256" key="11">
    <source>
        <dbReference type="ARBA" id="ARBA00022842"/>
    </source>
</evidence>
<keyword evidence="10" id="KW-0067">ATP-binding</keyword>
<reference evidence="20 21" key="1">
    <citation type="journal article" date="2011" name="Stand. Genomic Sci.">
        <title>Complete genome sequence of the acetate-degrading sulfate reducer Desulfobacca acetoxidans type strain (ASRB2).</title>
        <authorList>
            <person name="Goker M."/>
            <person name="Teshima H."/>
            <person name="Lapidus A."/>
            <person name="Nolan M."/>
            <person name="Lucas S."/>
            <person name="Hammon N."/>
            <person name="Deshpande S."/>
            <person name="Cheng J.F."/>
            <person name="Tapia R."/>
            <person name="Han C."/>
            <person name="Goodwin L."/>
            <person name="Pitluck S."/>
            <person name="Huntemann M."/>
            <person name="Liolios K."/>
            <person name="Ivanova N."/>
            <person name="Pagani I."/>
            <person name="Mavromatis K."/>
            <person name="Ovchinikova G."/>
            <person name="Pati A."/>
            <person name="Chen A."/>
            <person name="Palaniappan K."/>
            <person name="Land M."/>
            <person name="Hauser L."/>
            <person name="Brambilla E.M."/>
            <person name="Rohde M."/>
            <person name="Spring S."/>
            <person name="Detter J.C."/>
            <person name="Woyke T."/>
            <person name="Bristow J."/>
            <person name="Eisen J.A."/>
            <person name="Markowitz V."/>
            <person name="Hugenholtz P."/>
            <person name="Kyrpides N.C."/>
            <person name="Klenk H.P."/>
        </authorList>
    </citation>
    <scope>NUCLEOTIDE SEQUENCE [LARGE SCALE GENOMIC DNA]</scope>
    <source>
        <strain evidence="21">ATCC 700848 / DSM 11109 / ASRB2</strain>
    </source>
</reference>
<dbReference type="PROSITE" id="PS00370">
    <property type="entry name" value="PEP_ENZYMES_PHOS_SITE"/>
    <property type="match status" value="1"/>
</dbReference>
<dbReference type="InterPro" id="IPR000121">
    <property type="entry name" value="PEP_util_C"/>
</dbReference>
<organism evidence="20 21">
    <name type="scientific">Desulfobacca acetoxidans (strain ATCC 700848 / DSM 11109 / ASRB2)</name>
    <dbReference type="NCBI Taxonomy" id="880072"/>
    <lineage>
        <taxon>Bacteria</taxon>
        <taxon>Pseudomonadati</taxon>
        <taxon>Thermodesulfobacteriota</taxon>
        <taxon>Desulfobaccia</taxon>
        <taxon>Desulfobaccales</taxon>
        <taxon>Desulfobaccaceae</taxon>
        <taxon>Desulfobacca</taxon>
    </lineage>
</organism>
<dbReference type="InterPro" id="IPR036637">
    <property type="entry name" value="Phosphohistidine_dom_sf"/>
</dbReference>
<feature type="domain" description="Pyruvate phosphate dikinase AMP/ATP-binding" evidence="18">
    <location>
        <begin position="306"/>
        <end position="345"/>
    </location>
</feature>
<dbReference type="SUPFAM" id="SSF51621">
    <property type="entry name" value="Phosphoenolpyruvate/pyruvate domain"/>
    <property type="match status" value="1"/>
</dbReference>
<dbReference type="GO" id="GO:0050242">
    <property type="term" value="F:pyruvate, phosphate dikinase activity"/>
    <property type="evidence" value="ECO:0007669"/>
    <property type="project" value="UniProtKB-UniRule"/>
</dbReference>
<evidence type="ECO:0000256" key="4">
    <source>
        <dbReference type="ARBA" id="ARBA00011994"/>
    </source>
</evidence>
<reference evidence="21" key="2">
    <citation type="submission" date="2011-03" db="EMBL/GenBank/DDBJ databases">
        <title>The complete genome of Desulfobacca acetoxidans DSM 11109.</title>
        <authorList>
            <consortium name="US DOE Joint Genome Institute (JGI-PGF)"/>
            <person name="Lucas S."/>
            <person name="Copeland A."/>
            <person name="Lapidus A."/>
            <person name="Bruce D."/>
            <person name="Goodwin L."/>
            <person name="Pitluck S."/>
            <person name="Peters L."/>
            <person name="Kyrpides N."/>
            <person name="Mavromatis K."/>
            <person name="Ivanova N."/>
            <person name="Ovchinnikova G."/>
            <person name="Teshima H."/>
            <person name="Detter J.C."/>
            <person name="Han C."/>
            <person name="Land M."/>
            <person name="Hauser L."/>
            <person name="Markowitz V."/>
            <person name="Cheng J.-F."/>
            <person name="Hugenholtz P."/>
            <person name="Woyke T."/>
            <person name="Wu D."/>
            <person name="Spring S."/>
            <person name="Schueler E."/>
            <person name="Brambilla E."/>
            <person name="Klenk H.-P."/>
            <person name="Eisen J.A."/>
        </authorList>
    </citation>
    <scope>NUCLEOTIDE SEQUENCE [LARGE SCALE GENOMIC DNA]</scope>
    <source>
        <strain evidence="21">ATCC 700848 / DSM 11109 / ASRB2</strain>
    </source>
</reference>
<evidence type="ECO:0000256" key="1">
    <source>
        <dbReference type="ARBA" id="ARBA00001946"/>
    </source>
</evidence>
<evidence type="ECO:0000256" key="9">
    <source>
        <dbReference type="ARBA" id="ARBA00022777"/>
    </source>
</evidence>
<dbReference type="InterPro" id="IPR002192">
    <property type="entry name" value="PPDK_AMP/ATP-bd"/>
</dbReference>
<evidence type="ECO:0000259" key="19">
    <source>
        <dbReference type="Pfam" id="PF02896"/>
    </source>
</evidence>
<dbReference type="KEGG" id="dao:Desac_1143"/>
<dbReference type="eggNOG" id="COG1080">
    <property type="taxonomic scope" value="Bacteria"/>
</dbReference>
<dbReference type="RefSeq" id="WP_013706119.1">
    <property type="nucleotide sequence ID" value="NC_015388.1"/>
</dbReference>
<protein>
    <recommendedName>
        <fullName evidence="5 12">Pyruvate, phosphate dikinase</fullName>
        <ecNumber evidence="4 12">2.7.9.1</ecNumber>
    </recommendedName>
</protein>
<dbReference type="Gene3D" id="3.30.1490.20">
    <property type="entry name" value="ATP-grasp fold, A domain"/>
    <property type="match status" value="1"/>
</dbReference>
<evidence type="ECO:0000256" key="2">
    <source>
        <dbReference type="ARBA" id="ARBA00003144"/>
    </source>
</evidence>
<keyword evidence="6 20" id="KW-0808">Transferase</keyword>
<dbReference type="Pfam" id="PF01326">
    <property type="entry name" value="PPDK_N"/>
    <property type="match status" value="3"/>
</dbReference>
<dbReference type="InterPro" id="IPR040442">
    <property type="entry name" value="Pyrv_kinase-like_dom_sf"/>
</dbReference>
<dbReference type="HOGENOM" id="CLU_015345_0_2_7"/>
<dbReference type="eggNOG" id="COG0574">
    <property type="taxonomic scope" value="Bacteria"/>
</dbReference>
<feature type="domain" description="Pyruvate phosphate dikinase AMP/ATP-binding" evidence="18">
    <location>
        <begin position="19"/>
        <end position="56"/>
    </location>
</feature>
<evidence type="ECO:0000259" key="17">
    <source>
        <dbReference type="Pfam" id="PF00391"/>
    </source>
</evidence>
<dbReference type="NCBIfam" id="TIGR01828">
    <property type="entry name" value="pyru_phos_dikin"/>
    <property type="match status" value="1"/>
</dbReference>
<keyword evidence="20" id="KW-0670">Pyruvate</keyword>
<dbReference type="InterPro" id="IPR018274">
    <property type="entry name" value="PEP_util_AS"/>
</dbReference>
<dbReference type="PANTHER" id="PTHR22931">
    <property type="entry name" value="PHOSPHOENOLPYRUVATE DIKINASE-RELATED"/>
    <property type="match status" value="1"/>
</dbReference>
<dbReference type="AlphaFoldDB" id="F2NCE3"/>
<proteinExistence type="inferred from homology"/>
<feature type="domain" description="Pyruvate phosphate dikinase AMP/ATP-binding" evidence="18">
    <location>
        <begin position="57"/>
        <end position="291"/>
    </location>
</feature>
<keyword evidence="21" id="KW-1185">Reference proteome</keyword>
<keyword evidence="16" id="KW-0175">Coiled coil</keyword>
<dbReference type="PANTHER" id="PTHR22931:SF9">
    <property type="entry name" value="PYRUVATE, PHOSPHATE DIKINASE 1, CHLOROPLASTIC"/>
    <property type="match status" value="1"/>
</dbReference>
<dbReference type="NCBIfam" id="NF004531">
    <property type="entry name" value="PRK05878.1"/>
    <property type="match status" value="1"/>
</dbReference>
<accession>F2NCE3</accession>
<evidence type="ECO:0000256" key="5">
    <source>
        <dbReference type="ARBA" id="ARBA00020138"/>
    </source>
</evidence>
<dbReference type="Pfam" id="PF02896">
    <property type="entry name" value="PEP-utilizers_C"/>
    <property type="match status" value="1"/>
</dbReference>
<dbReference type="Gene3D" id="1.10.189.10">
    <property type="entry name" value="Pyruvate Phosphate Dikinase, domain 2"/>
    <property type="match status" value="1"/>
</dbReference>
<feature type="binding site" evidence="14">
    <location>
        <position position="818"/>
    </location>
    <ligand>
        <name>substrate</name>
    </ligand>
</feature>
<feature type="binding site" evidence="14">
    <location>
        <position position="817"/>
    </location>
    <ligand>
        <name>substrate</name>
    </ligand>
</feature>
<dbReference type="Gene3D" id="3.30.470.20">
    <property type="entry name" value="ATP-grasp fold, B domain"/>
    <property type="match status" value="1"/>
</dbReference>
<keyword evidence="11 15" id="KW-0460">Magnesium</keyword>
<sequence length="932" mass="104523">MAPERYCYAFEEGDGKNKHLLGGKGAGLCTMTQIGLPVPPGFVITTKANVDYLESGGQFPEGLMDEVHEYMEALEKKTDKGFGNPENPLLISVRSGSALSMPGMMDTILNLGLNDETVPGFIKLTQNERFVYDAYRRFLQLFGKIGLGIQDEHFDKIFEEIKGKYHAHVDTELNAKALAEVCDRFKELIKQKTGKPFPQDPWAQLVMAVDGVFKSWTGKRAVDYRRQFNITPDMAYGTAVNICTMVFGNMGTDSATGVGFTRDPGTGENILYGDYLVNAQGEDVVAGIRTPRPLRELRTDMPEIYKQLEQLRHTLEQHYREIQDFEFTIERGKLYMLQTRNGKMNAWALCKTSVDLVKEGLINEEEALLRIPPDFLEQFLHRRIDPDAKVEPIAVGIAASPGAAVGKVVFDADRAERLGNEGEKIILTRIETKPEDIHGFFAAQGILTSRGGKTSHAAVVARGMGKPCVSGAEGMDINYELKEARIGKHIIKEGDIVTIDGGAGAVYLGAVPMVDPKVSDDLVMLLQWADKISRLEVWANADTPEMAAKAREHGAKGIGLCRTERMFNEADRLPLVRSMILANTPDERKRWCDKLLPMQRQDFYDIFKAMDGLPVTIRLLDPPLHEFLPTIEELLNDISRLKEFSQVMYSLEQLPGTAMMIDPELYKLMPSIETMTREFSEYKTKKLDQKLLKQKEEVLRRVRVLTEVNPMLGNRGIRCGISFPEIYDMQLQAIFEATALALRDKIDARAEVMIPQVCTAKELEWVKERAVRIHGEVEKRYNVKIPHKFGTMIEVVRACLRAGRIAEIAEFFSFGTNDLSQATFSFSREDAENKFLPIYNTEGILRDNPFEILDVMGVGRLMELAVKEGRQTRPNLKVGICGEHGGQPQAIEFCHQVGLNYVSCSPMRIPIARMAAAHAVIKEKGRAVTKAL</sequence>
<dbReference type="InterPro" id="IPR013815">
    <property type="entry name" value="ATP_grasp_subdomain_1"/>
</dbReference>
<evidence type="ECO:0000256" key="13">
    <source>
        <dbReference type="PIRSR" id="PIRSR000853-1"/>
    </source>
</evidence>
<feature type="active site" description="Tele-phosphohistidine intermediate" evidence="13">
    <location>
        <position position="456"/>
    </location>
</feature>
<feature type="binding site" evidence="14">
    <location>
        <position position="562"/>
    </location>
    <ligand>
        <name>substrate</name>
    </ligand>
</feature>
<dbReference type="EC" id="2.7.9.1" evidence="4 12"/>
<comment type="catalytic activity">
    <reaction evidence="12">
        <text>pyruvate + phosphate + ATP = phosphoenolpyruvate + AMP + diphosphate + H(+)</text>
        <dbReference type="Rhea" id="RHEA:10756"/>
        <dbReference type="ChEBI" id="CHEBI:15361"/>
        <dbReference type="ChEBI" id="CHEBI:15378"/>
        <dbReference type="ChEBI" id="CHEBI:30616"/>
        <dbReference type="ChEBI" id="CHEBI:33019"/>
        <dbReference type="ChEBI" id="CHEBI:43474"/>
        <dbReference type="ChEBI" id="CHEBI:58702"/>
        <dbReference type="ChEBI" id="CHEBI:456215"/>
        <dbReference type="EC" id="2.7.9.1"/>
    </reaction>
</comment>
<dbReference type="Gene3D" id="3.50.30.10">
    <property type="entry name" value="Phosphohistidine domain"/>
    <property type="match status" value="1"/>
</dbReference>
<dbReference type="PIRSF" id="PIRSF000853">
    <property type="entry name" value="PPDK"/>
    <property type="match status" value="1"/>
</dbReference>
<dbReference type="Proteomes" id="UP000000483">
    <property type="component" value="Chromosome"/>
</dbReference>
<feature type="binding site" evidence="14">
    <location>
        <position position="816"/>
    </location>
    <ligand>
        <name>substrate</name>
    </ligand>
</feature>
<comment type="similarity">
    <text evidence="3 12">Belongs to the PEP-utilizing enzyme family.</text>
</comment>
<evidence type="ECO:0000256" key="15">
    <source>
        <dbReference type="PIRSR" id="PIRSR000853-3"/>
    </source>
</evidence>
<evidence type="ECO:0000313" key="20">
    <source>
        <dbReference type="EMBL" id="AEB09007.1"/>
    </source>
</evidence>
<evidence type="ECO:0000256" key="6">
    <source>
        <dbReference type="ARBA" id="ARBA00022679"/>
    </source>
</evidence>
<dbReference type="OrthoDB" id="9765468at2"/>
<comment type="cofactor">
    <cofactor evidence="1 12 15">
        <name>Mg(2+)</name>
        <dbReference type="ChEBI" id="CHEBI:18420"/>
    </cofactor>
</comment>
<keyword evidence="9 20" id="KW-0418">Kinase</keyword>
<feature type="domain" description="PEP-utilising enzyme C-terminal" evidence="19">
    <location>
        <begin position="521"/>
        <end position="919"/>
    </location>
</feature>
<evidence type="ECO:0000256" key="3">
    <source>
        <dbReference type="ARBA" id="ARBA00007837"/>
    </source>
</evidence>
<dbReference type="InterPro" id="IPR008279">
    <property type="entry name" value="PEP-util_enz_mobile_dom"/>
</dbReference>
<dbReference type="InterPro" id="IPR015813">
    <property type="entry name" value="Pyrv/PenolPyrv_kinase-like_dom"/>
</dbReference>
<dbReference type="GO" id="GO:0016301">
    <property type="term" value="F:kinase activity"/>
    <property type="evidence" value="ECO:0007669"/>
    <property type="project" value="UniProtKB-UniRule"/>
</dbReference>
<keyword evidence="8" id="KW-0547">Nucleotide-binding</keyword>
<dbReference type="InterPro" id="IPR010121">
    <property type="entry name" value="Pyruvate_phosphate_dikinase"/>
</dbReference>
<dbReference type="GO" id="GO:0046872">
    <property type="term" value="F:metal ion binding"/>
    <property type="evidence" value="ECO:0007669"/>
    <property type="project" value="UniProtKB-UniRule"/>
</dbReference>
<evidence type="ECO:0000256" key="8">
    <source>
        <dbReference type="ARBA" id="ARBA00022741"/>
    </source>
</evidence>
<feature type="domain" description="PEP-utilising enzyme mobile" evidence="17">
    <location>
        <begin position="424"/>
        <end position="504"/>
    </location>
</feature>
<evidence type="ECO:0000256" key="10">
    <source>
        <dbReference type="ARBA" id="ARBA00022840"/>
    </source>
</evidence>
<name>F2NCE3_DESAR</name>
<evidence type="ECO:0000313" key="21">
    <source>
        <dbReference type="Proteomes" id="UP000000483"/>
    </source>
</evidence>
<feature type="binding site" evidence="15">
    <location>
        <position position="818"/>
    </location>
    <ligand>
        <name>Mg(2+)</name>
        <dbReference type="ChEBI" id="CHEBI:18420"/>
    </ligand>
</feature>
<dbReference type="GO" id="GO:0005524">
    <property type="term" value="F:ATP binding"/>
    <property type="evidence" value="ECO:0007669"/>
    <property type="project" value="UniProtKB-UniRule"/>
</dbReference>
<evidence type="ECO:0000256" key="7">
    <source>
        <dbReference type="ARBA" id="ARBA00022723"/>
    </source>
</evidence>
<feature type="binding site" evidence="14">
    <location>
        <position position="815"/>
    </location>
    <ligand>
        <name>substrate</name>
    </ligand>
</feature>
<dbReference type="Gene3D" id="3.20.20.60">
    <property type="entry name" value="Phosphoenolpyruvate-binding domains"/>
    <property type="match status" value="2"/>
</dbReference>
<feature type="binding site" evidence="14">
    <location>
        <position position="794"/>
    </location>
    <ligand>
        <name>substrate</name>
    </ligand>
</feature>
<evidence type="ECO:0000256" key="16">
    <source>
        <dbReference type="SAM" id="Coils"/>
    </source>
</evidence>
<evidence type="ECO:0000259" key="18">
    <source>
        <dbReference type="Pfam" id="PF01326"/>
    </source>
</evidence>
<feature type="binding site" evidence="15">
    <location>
        <position position="794"/>
    </location>
    <ligand>
        <name>Mg(2+)</name>
        <dbReference type="ChEBI" id="CHEBI:18420"/>
    </ligand>
</feature>
<dbReference type="Gene3D" id="1.20.80.30">
    <property type="match status" value="1"/>
</dbReference>
<dbReference type="SUPFAM" id="SSF56059">
    <property type="entry name" value="Glutathione synthetase ATP-binding domain-like"/>
    <property type="match status" value="1"/>
</dbReference>
<keyword evidence="7 15" id="KW-0479">Metal-binding</keyword>
<comment type="function">
    <text evidence="2">Catalyzes the reversible phosphorylation of pyruvate and phosphate.</text>
</comment>
<dbReference type="EMBL" id="CP002629">
    <property type="protein sequence ID" value="AEB09007.1"/>
    <property type="molecule type" value="Genomic_DNA"/>
</dbReference>
<feature type="active site" description="Proton donor" evidence="13">
    <location>
        <position position="881"/>
    </location>
</feature>
<feature type="binding site" evidence="14">
    <location>
        <position position="618"/>
    </location>
    <ligand>
        <name>substrate</name>
    </ligand>
</feature>
<dbReference type="Pfam" id="PF00391">
    <property type="entry name" value="PEP-utilizers"/>
    <property type="match status" value="1"/>
</dbReference>
<evidence type="ECO:0000256" key="12">
    <source>
        <dbReference type="PIRNR" id="PIRNR000853"/>
    </source>
</evidence>
<dbReference type="SUPFAM" id="SSF52009">
    <property type="entry name" value="Phosphohistidine domain"/>
    <property type="match status" value="1"/>
</dbReference>
<feature type="coiled-coil region" evidence="16">
    <location>
        <begin position="294"/>
        <end position="328"/>
    </location>
</feature>
<gene>
    <name evidence="20" type="ordered locus">Desac_1143</name>
</gene>
<evidence type="ECO:0000256" key="14">
    <source>
        <dbReference type="PIRSR" id="PIRSR000853-2"/>
    </source>
</evidence>
<dbReference type="STRING" id="880072.Desac_1143"/>